<evidence type="ECO:0008006" key="3">
    <source>
        <dbReference type="Google" id="ProtNLM"/>
    </source>
</evidence>
<name>A0A6L6J1Z9_9RHOB</name>
<comment type="caution">
    <text evidence="1">The sequence shown here is derived from an EMBL/GenBank/DDBJ whole genome shotgun (WGS) entry which is preliminary data.</text>
</comment>
<dbReference type="Proteomes" id="UP000478740">
    <property type="component" value="Unassembled WGS sequence"/>
</dbReference>
<accession>A0A6L6J1Z9</accession>
<keyword evidence="2" id="KW-1185">Reference proteome</keyword>
<dbReference type="EMBL" id="WMII01000008">
    <property type="protein sequence ID" value="MTH64727.1"/>
    <property type="molecule type" value="Genomic_DNA"/>
</dbReference>
<protein>
    <recommendedName>
        <fullName evidence="3">DNA-binding protein</fullName>
    </recommendedName>
</protein>
<organism evidence="1 2">
    <name type="scientific">Paracoccus shanxieyensis</name>
    <dbReference type="NCBI Taxonomy" id="2675752"/>
    <lineage>
        <taxon>Bacteria</taxon>
        <taxon>Pseudomonadati</taxon>
        <taxon>Pseudomonadota</taxon>
        <taxon>Alphaproteobacteria</taxon>
        <taxon>Rhodobacterales</taxon>
        <taxon>Paracoccaceae</taxon>
        <taxon>Paracoccus</taxon>
    </lineage>
</organism>
<gene>
    <name evidence="1" type="ORF">GL284_10640</name>
</gene>
<evidence type="ECO:0000313" key="2">
    <source>
        <dbReference type="Proteomes" id="UP000478740"/>
    </source>
</evidence>
<reference evidence="1 2" key="1">
    <citation type="submission" date="2019-11" db="EMBL/GenBank/DDBJ databases">
        <authorList>
            <person name="Dong K."/>
        </authorList>
    </citation>
    <scope>NUCLEOTIDE SEQUENCE [LARGE SCALE GENOMIC DNA]</scope>
    <source>
        <strain evidence="1 2">DK608</strain>
    </source>
</reference>
<evidence type="ECO:0000313" key="1">
    <source>
        <dbReference type="EMBL" id="MTH64727.1"/>
    </source>
</evidence>
<dbReference type="AlphaFoldDB" id="A0A6L6J1Z9"/>
<proteinExistence type="predicted"/>
<sequence length="66" mass="7571">MTKHIRIVASETISAGQLALNFGISYQLAAYYRKRHGMPKSTNGCYQTQAVVDWLRNERGWQIEVI</sequence>
<dbReference type="RefSeq" id="WP_155044600.1">
    <property type="nucleotide sequence ID" value="NZ_WMIH01000008.1"/>
</dbReference>